<evidence type="ECO:0000256" key="12">
    <source>
        <dbReference type="PIRSR" id="PIRSR038928-2"/>
    </source>
</evidence>
<dbReference type="GO" id="GO:0042542">
    <property type="term" value="P:response to hydrogen peroxide"/>
    <property type="evidence" value="ECO:0007669"/>
    <property type="project" value="TreeGrafter"/>
</dbReference>
<evidence type="ECO:0000256" key="2">
    <source>
        <dbReference type="ARBA" id="ARBA00005329"/>
    </source>
</evidence>
<dbReference type="GO" id="GO:0004096">
    <property type="term" value="F:catalase activity"/>
    <property type="evidence" value="ECO:0007669"/>
    <property type="project" value="UniProtKB-EC"/>
</dbReference>
<evidence type="ECO:0000256" key="5">
    <source>
        <dbReference type="ARBA" id="ARBA00022617"/>
    </source>
</evidence>
<evidence type="ECO:0000256" key="13">
    <source>
        <dbReference type="RuleBase" id="RU000498"/>
    </source>
</evidence>
<keyword evidence="9 13" id="KW-0376">Hydrogen peroxide</keyword>
<evidence type="ECO:0000256" key="7">
    <source>
        <dbReference type="ARBA" id="ARBA00023002"/>
    </source>
</evidence>
<evidence type="ECO:0000256" key="1">
    <source>
        <dbReference type="ARBA" id="ARBA00001971"/>
    </source>
</evidence>
<dbReference type="InterPro" id="IPR024711">
    <property type="entry name" value="Catalase_clade1/3"/>
</dbReference>
<dbReference type="Proteomes" id="UP000268033">
    <property type="component" value="Unassembled WGS sequence"/>
</dbReference>
<reference evidence="15 16" key="1">
    <citation type="submission" date="2018-11" db="EMBL/GenBank/DDBJ databases">
        <title>Genomic Encyclopedia of Type Strains, Phase IV (KMG-IV): sequencing the most valuable type-strain genomes for metagenomic binning, comparative biology and taxonomic classification.</title>
        <authorList>
            <person name="Goeker M."/>
        </authorList>
    </citation>
    <scope>NUCLEOTIDE SEQUENCE [LARGE SCALE GENOMIC DNA]</scope>
    <source>
        <strain evidence="15 16">DSM 21945</strain>
    </source>
</reference>
<dbReference type="AlphaFoldDB" id="A0A3N1P6X1"/>
<dbReference type="FunFam" id="2.40.180.10:FF:000001">
    <property type="entry name" value="Catalase"/>
    <property type="match status" value="1"/>
</dbReference>
<comment type="similarity">
    <text evidence="2 13">Belongs to the catalase family.</text>
</comment>
<gene>
    <name evidence="15" type="ORF">EDC28_108166</name>
</gene>
<dbReference type="InterPro" id="IPR011614">
    <property type="entry name" value="Catalase_core"/>
</dbReference>
<dbReference type="PANTHER" id="PTHR11465">
    <property type="entry name" value="CATALASE"/>
    <property type="match status" value="1"/>
</dbReference>
<dbReference type="PROSITE" id="PS00438">
    <property type="entry name" value="CATALASE_2"/>
    <property type="match status" value="1"/>
</dbReference>
<dbReference type="PIRSF" id="PIRSF038928">
    <property type="entry name" value="Catalase_clade1-3"/>
    <property type="match status" value="1"/>
</dbReference>
<feature type="active site" evidence="11">
    <location>
        <position position="54"/>
    </location>
</feature>
<dbReference type="SMART" id="SM01060">
    <property type="entry name" value="Catalase"/>
    <property type="match status" value="1"/>
</dbReference>
<dbReference type="SUPFAM" id="SSF56634">
    <property type="entry name" value="Heme-dependent catalase-like"/>
    <property type="match status" value="1"/>
</dbReference>
<keyword evidence="16" id="KW-1185">Reference proteome</keyword>
<feature type="domain" description="Catalase core" evidence="14">
    <location>
        <begin position="7"/>
        <end position="391"/>
    </location>
</feature>
<evidence type="ECO:0000313" key="15">
    <source>
        <dbReference type="EMBL" id="ROQ23428.1"/>
    </source>
</evidence>
<keyword evidence="6 12" id="KW-0479">Metal-binding</keyword>
<dbReference type="EMBL" id="RJUL01000008">
    <property type="protein sequence ID" value="ROQ23428.1"/>
    <property type="molecule type" value="Genomic_DNA"/>
</dbReference>
<feature type="binding site" description="axial binding residue" evidence="12">
    <location>
        <position position="334"/>
    </location>
    <ligand>
        <name>heme</name>
        <dbReference type="ChEBI" id="CHEBI:30413"/>
    </ligand>
    <ligandPart>
        <name>Fe</name>
        <dbReference type="ChEBI" id="CHEBI:18248"/>
    </ligandPart>
</feature>
<dbReference type="PANTHER" id="PTHR11465:SF9">
    <property type="entry name" value="CATALASE"/>
    <property type="match status" value="1"/>
</dbReference>
<dbReference type="InterPro" id="IPR024708">
    <property type="entry name" value="Catalase_AS"/>
</dbReference>
<dbReference type="InterPro" id="IPR040333">
    <property type="entry name" value="Catalase_3"/>
</dbReference>
<dbReference type="Gene3D" id="2.40.180.10">
    <property type="entry name" value="Catalase core domain"/>
    <property type="match status" value="1"/>
</dbReference>
<name>A0A3N1P6X1_9GAMM</name>
<dbReference type="STRING" id="584787.GCA_001247655_03871"/>
<evidence type="ECO:0000313" key="16">
    <source>
        <dbReference type="Proteomes" id="UP000268033"/>
    </source>
</evidence>
<keyword evidence="7 13" id="KW-0560">Oxidoreductase</keyword>
<dbReference type="GO" id="GO:0005737">
    <property type="term" value="C:cytoplasm"/>
    <property type="evidence" value="ECO:0007669"/>
    <property type="project" value="TreeGrafter"/>
</dbReference>
<dbReference type="RefSeq" id="WP_123422213.1">
    <property type="nucleotide sequence ID" value="NZ_RJUL01000008.1"/>
</dbReference>
<comment type="catalytic activity">
    <reaction evidence="10 13">
        <text>2 H2O2 = O2 + 2 H2O</text>
        <dbReference type="Rhea" id="RHEA:20309"/>
        <dbReference type="ChEBI" id="CHEBI:15377"/>
        <dbReference type="ChEBI" id="CHEBI:15379"/>
        <dbReference type="ChEBI" id="CHEBI:16240"/>
        <dbReference type="EC" id="1.11.1.6"/>
    </reaction>
</comment>
<evidence type="ECO:0000256" key="3">
    <source>
        <dbReference type="ARBA" id="ARBA00012314"/>
    </source>
</evidence>
<sequence length="481" mass="53593">MTKPVYTLQNGAPVTQDEISTTAGRRGPLTFDNIHLFEKLAHFNRERIPERVVHARGSAAHGTFTLTQSLSDLSIADFLQQEGQQTQVFLRFSTVAGGQDSADYVRDVRGFALRFYTQQGNYDIVGNNTPVFFIRDPLKFPDFIHSQKKDPRTNLPNPAHHFEFWAHHPQSLHQVTILMSDRGIPKSYRHLNGYGSHTLSLYNAKGERVWVKWHFKTNQGIANLSGEEAARQAPFAAQQDLVSSIDNGDFPSWTVKIQVMSEAEARQYRINPFDLTKVWPHQDFPLRTIGTLELNRNVDNYFAETEQVTFSPSNLVPGTGVSPDKVLQGRLFAYADAHRYRVGTNHNQLPVNSPRCPVNHLQRDGAMAGMGCPVHQGAGVNFSPNHRGDAPVAAPALAEPPMPLESDAWLGQFDDQDSDNFSQAGDLFRLFDDAHKNRLAANIAGGLSQASPDVQALMLAQFEKADPDYRARVEAALAKLA</sequence>
<dbReference type="InterPro" id="IPR018028">
    <property type="entry name" value="Catalase"/>
</dbReference>
<dbReference type="Pfam" id="PF00199">
    <property type="entry name" value="Catalase"/>
    <property type="match status" value="1"/>
</dbReference>
<evidence type="ECO:0000256" key="11">
    <source>
        <dbReference type="PIRSR" id="PIRSR038928-1"/>
    </source>
</evidence>
<evidence type="ECO:0000256" key="9">
    <source>
        <dbReference type="ARBA" id="ARBA00023324"/>
    </source>
</evidence>
<dbReference type="PROSITE" id="PS51402">
    <property type="entry name" value="CATALASE_3"/>
    <property type="match status" value="1"/>
</dbReference>
<dbReference type="GO" id="GO:0042744">
    <property type="term" value="P:hydrogen peroxide catabolic process"/>
    <property type="evidence" value="ECO:0007669"/>
    <property type="project" value="UniProtKB-KW"/>
</dbReference>
<keyword evidence="4 13" id="KW-0575">Peroxidase</keyword>
<evidence type="ECO:0000256" key="10">
    <source>
        <dbReference type="ARBA" id="ARBA00049254"/>
    </source>
</evidence>
<dbReference type="PRINTS" id="PR00067">
    <property type="entry name" value="CATALASE"/>
</dbReference>
<protein>
    <recommendedName>
        <fullName evidence="3 13">Catalase</fullName>
        <ecNumber evidence="3 13">1.11.1.6</ecNumber>
    </recommendedName>
</protein>
<dbReference type="GO" id="GO:0046872">
    <property type="term" value="F:metal ion binding"/>
    <property type="evidence" value="ECO:0007669"/>
    <property type="project" value="UniProtKB-KW"/>
</dbReference>
<comment type="cofactor">
    <cofactor evidence="1 12">
        <name>heme</name>
        <dbReference type="ChEBI" id="CHEBI:30413"/>
    </cofactor>
</comment>
<dbReference type="PROSITE" id="PS00437">
    <property type="entry name" value="CATALASE_1"/>
    <property type="match status" value="1"/>
</dbReference>
<evidence type="ECO:0000256" key="8">
    <source>
        <dbReference type="ARBA" id="ARBA00023004"/>
    </source>
</evidence>
<dbReference type="InterPro" id="IPR020835">
    <property type="entry name" value="Catalase_sf"/>
</dbReference>
<dbReference type="Pfam" id="PF06628">
    <property type="entry name" value="Catalase-rel"/>
    <property type="match status" value="1"/>
</dbReference>
<dbReference type="InterPro" id="IPR002226">
    <property type="entry name" value="Catalase_haem_BS"/>
</dbReference>
<dbReference type="InterPro" id="IPR010582">
    <property type="entry name" value="Catalase_immune_responsive"/>
</dbReference>
<accession>A0A3N1P6X1</accession>
<evidence type="ECO:0000256" key="4">
    <source>
        <dbReference type="ARBA" id="ARBA00022559"/>
    </source>
</evidence>
<organism evidence="15 16">
    <name type="scientific">Gallaecimonas pentaromativorans</name>
    <dbReference type="NCBI Taxonomy" id="584787"/>
    <lineage>
        <taxon>Bacteria</taxon>
        <taxon>Pseudomonadati</taxon>
        <taxon>Pseudomonadota</taxon>
        <taxon>Gammaproteobacteria</taxon>
        <taxon>Enterobacterales</taxon>
        <taxon>Gallaecimonadaceae</taxon>
        <taxon>Gallaecimonas</taxon>
    </lineage>
</organism>
<dbReference type="CDD" id="cd08156">
    <property type="entry name" value="catalase_clade_3"/>
    <property type="match status" value="1"/>
</dbReference>
<evidence type="ECO:0000259" key="14">
    <source>
        <dbReference type="SMART" id="SM01060"/>
    </source>
</evidence>
<keyword evidence="5 12" id="KW-0349">Heme</keyword>
<proteinExistence type="inferred from homology"/>
<evidence type="ECO:0000256" key="6">
    <source>
        <dbReference type="ARBA" id="ARBA00022723"/>
    </source>
</evidence>
<keyword evidence="8 12" id="KW-0408">Iron</keyword>
<dbReference type="EC" id="1.11.1.6" evidence="3 13"/>
<feature type="active site" evidence="11">
    <location>
        <position position="127"/>
    </location>
</feature>
<dbReference type="GO" id="GO:0020037">
    <property type="term" value="F:heme binding"/>
    <property type="evidence" value="ECO:0007669"/>
    <property type="project" value="InterPro"/>
</dbReference>
<comment type="caution">
    <text evidence="15">The sequence shown here is derived from an EMBL/GenBank/DDBJ whole genome shotgun (WGS) entry which is preliminary data.</text>
</comment>